<reference evidence="2 3" key="1">
    <citation type="journal article" date="2014" name="BMC Vet. Res.">
        <title>First report of Corynebacterium pseudotuberculosis from caseous lymphadenitis lesions in Black Alentejano pig (Sus scrofa domesticus).</title>
        <authorList>
            <person name="Oliveira M."/>
            <person name="Barroco C."/>
            <person name="Mottola C."/>
            <person name="Santos R."/>
            <person name="Lemsaddek A."/>
            <person name="Tavares L."/>
            <person name="Semedo-Lemsaddek T."/>
        </authorList>
    </citation>
    <scope>NUCLEOTIDE SEQUENCE [LARGE SCALE GENOMIC DNA]</scope>
    <source>
        <strain evidence="2 3">PO100/5</strain>
    </source>
</reference>
<keyword evidence="3" id="KW-1185">Reference proteome</keyword>
<dbReference type="OrthoDB" id="3476210at2"/>
<accession>A0A7Y4LI46</accession>
<evidence type="ECO:0000313" key="2">
    <source>
        <dbReference type="EMBL" id="ARU45574.1"/>
    </source>
</evidence>
<proteinExistence type="predicted"/>
<gene>
    <name evidence="2" type="ORF">CBE74_02600</name>
</gene>
<reference evidence="2 3" key="3">
    <citation type="journal article" date="2020" name="Int. J. Syst. Evol. Microbiol.">
        <title>Corynebacterium silvaticum sp. nov., a unique group of NTTB corynebacteria in wild boar and roe deer.</title>
        <authorList>
            <person name="Dangel A."/>
            <person name="Berger A."/>
            <person name="Rau J."/>
            <person name="Eisenberg T."/>
            <person name="Kampfer P."/>
            <person name="Margos G."/>
            <person name="Contzen M."/>
            <person name="Busse H.J."/>
            <person name="Konrad R."/>
            <person name="Peters M."/>
            <person name="Sting R."/>
            <person name="Sing A."/>
        </authorList>
    </citation>
    <scope>NUCLEOTIDE SEQUENCE [LARGE SCALE GENOMIC DNA]</scope>
    <source>
        <strain evidence="2 3">PO100/5</strain>
    </source>
</reference>
<reference evidence="2 3" key="4">
    <citation type="journal article" date="2020" name="PLoS ONE">
        <title>Taxonomic classification of strain PO100/5 shows a broader geographic distribution and genetic markers of the recently described Corynebacterium silvaticum.</title>
        <authorList>
            <person name="Viana M.V.C."/>
            <person name="Profeta R."/>
            <person name="da Silva A.L."/>
            <person name="Hurtado R."/>
            <person name="Cerqueira J.C."/>
            <person name="Ribeiro B.F.S."/>
            <person name="Almeida M.O."/>
            <person name="Morais-Rodrigues F."/>
            <person name="Soares S.C."/>
            <person name="Oliveira M."/>
            <person name="Tavares L."/>
            <person name="Figueiredo H."/>
            <person name="Wattam A.R."/>
            <person name="Barh D."/>
            <person name="Ghosh P."/>
            <person name="Silva A."/>
            <person name="Azevedo V."/>
        </authorList>
    </citation>
    <scope>NUCLEOTIDE SEQUENCE [LARGE SCALE GENOMIC DNA]</scope>
    <source>
        <strain evidence="2 3">PO100/5</strain>
    </source>
</reference>
<dbReference type="RefSeq" id="WP_087453429.1">
    <property type="nucleotide sequence ID" value="NZ_CP021417.2"/>
</dbReference>
<feature type="compositionally biased region" description="Acidic residues" evidence="1">
    <location>
        <begin position="23"/>
        <end position="38"/>
    </location>
</feature>
<dbReference type="KEGG" id="csil:CBE74_02600"/>
<organism evidence="2 3">
    <name type="scientific">Corynebacterium silvaticum</name>
    <dbReference type="NCBI Taxonomy" id="2320431"/>
    <lineage>
        <taxon>Bacteria</taxon>
        <taxon>Bacillati</taxon>
        <taxon>Actinomycetota</taxon>
        <taxon>Actinomycetes</taxon>
        <taxon>Mycobacteriales</taxon>
        <taxon>Corynebacteriaceae</taxon>
        <taxon>Corynebacterium</taxon>
    </lineage>
</organism>
<sequence>MLRRTNMVKHVNFDWQMPRDPFADDPNDPASFLDEDEPLPPLSEAEKKHIEEDLRLVQRFKKVLQPRGINGIFFLCEDCNEEHYYDWDIMLENIRATLNGELSPVHEPSLNPNTQAYVPWDYCLGYLDGLEAPRFF</sequence>
<feature type="region of interest" description="Disordered" evidence="1">
    <location>
        <begin position="18"/>
        <end position="45"/>
    </location>
</feature>
<dbReference type="EMBL" id="CP021417">
    <property type="protein sequence ID" value="ARU45574.1"/>
    <property type="molecule type" value="Genomic_DNA"/>
</dbReference>
<evidence type="ECO:0000313" key="3">
    <source>
        <dbReference type="Proteomes" id="UP000195652"/>
    </source>
</evidence>
<reference evidence="2 3" key="2">
    <citation type="journal article" date="2020" name="Antonie Van Leeuwenhoek">
        <title>Phylogenomic characterisation of a novel corynebacterial species pathogenic to animals.</title>
        <authorList>
            <person name="Moller J."/>
            <person name="Musella L."/>
            <person name="Melnikov V."/>
            <person name="Geissdorfer W."/>
            <person name="Burkovski A."/>
            <person name="Sangal V."/>
        </authorList>
    </citation>
    <scope>NUCLEOTIDE SEQUENCE [LARGE SCALE GENOMIC DNA]</scope>
    <source>
        <strain evidence="2 3">PO100/5</strain>
    </source>
</reference>
<evidence type="ECO:0000256" key="1">
    <source>
        <dbReference type="SAM" id="MobiDB-lite"/>
    </source>
</evidence>
<dbReference type="Proteomes" id="UP000195652">
    <property type="component" value="Chromosome"/>
</dbReference>
<dbReference type="InterPro" id="IPR035165">
    <property type="entry name" value="DUF5319"/>
</dbReference>
<dbReference type="GeneID" id="75007171"/>
<dbReference type="AlphaFoldDB" id="A0A7Y4LI46"/>
<protein>
    <submittedName>
        <fullName evidence="2">DUF5319 domain-containing protein</fullName>
    </submittedName>
</protein>
<dbReference type="Pfam" id="PF17252">
    <property type="entry name" value="DUF5319"/>
    <property type="match status" value="1"/>
</dbReference>
<name>A0A7Y4LI46_9CORY</name>